<gene>
    <name evidence="3" type="ORF">CIT31_29260</name>
</gene>
<dbReference type="EMBL" id="NPKH01000037">
    <property type="protein sequence ID" value="PAP92078.1"/>
    <property type="molecule type" value="Genomic_DNA"/>
</dbReference>
<comment type="caution">
    <text evidence="3">The sequence shown here is derived from an EMBL/GenBank/DDBJ whole genome shotgun (WGS) entry which is preliminary data.</text>
</comment>
<protein>
    <recommendedName>
        <fullName evidence="2">LysR substrate-binding domain-containing protein</fullName>
    </recommendedName>
</protein>
<dbReference type="Proteomes" id="UP000215931">
    <property type="component" value="Unassembled WGS sequence"/>
</dbReference>
<name>A0A271K8J7_9HYPH</name>
<dbReference type="InterPro" id="IPR005119">
    <property type="entry name" value="LysR_subst-bd"/>
</dbReference>
<evidence type="ECO:0000259" key="2">
    <source>
        <dbReference type="Pfam" id="PF03466"/>
    </source>
</evidence>
<dbReference type="InterPro" id="IPR058163">
    <property type="entry name" value="LysR-type_TF_proteobact-type"/>
</dbReference>
<dbReference type="SUPFAM" id="SSF53850">
    <property type="entry name" value="Periplasmic binding protein-like II"/>
    <property type="match status" value="1"/>
</dbReference>
<evidence type="ECO:0000313" key="4">
    <source>
        <dbReference type="Proteomes" id="UP000215931"/>
    </source>
</evidence>
<keyword evidence="4" id="KW-1185">Reference proteome</keyword>
<dbReference type="OrthoDB" id="9786526at2"/>
<dbReference type="AlphaFoldDB" id="A0A271K8J7"/>
<sequence length="133" mass="13823">MILVAAPGYVAQRGLPQSPLDLADHAGIDAGSASAVWRLRNETGEQVQIAPRTCLSVDEAGVLLQIAKAGLGIARLPETIAGPGLNRNEMVHVLPGWTEGTITTTILTPHTRGQLPAVRAVVGILTEPAPVTP</sequence>
<accession>A0A271K8J7</accession>
<evidence type="ECO:0000313" key="3">
    <source>
        <dbReference type="EMBL" id="PAP92078.1"/>
    </source>
</evidence>
<proteinExistence type="inferred from homology"/>
<dbReference type="Gene3D" id="3.40.190.290">
    <property type="match status" value="1"/>
</dbReference>
<organism evidence="3 4">
    <name type="scientific">Mesorhizobium wenxiniae</name>
    <dbReference type="NCBI Taxonomy" id="2014805"/>
    <lineage>
        <taxon>Bacteria</taxon>
        <taxon>Pseudomonadati</taxon>
        <taxon>Pseudomonadota</taxon>
        <taxon>Alphaproteobacteria</taxon>
        <taxon>Hyphomicrobiales</taxon>
        <taxon>Phyllobacteriaceae</taxon>
        <taxon>Mesorhizobium</taxon>
    </lineage>
</organism>
<feature type="domain" description="LysR substrate-binding" evidence="2">
    <location>
        <begin position="1"/>
        <end position="127"/>
    </location>
</feature>
<dbReference type="PANTHER" id="PTHR30537">
    <property type="entry name" value="HTH-TYPE TRANSCRIPTIONAL REGULATOR"/>
    <property type="match status" value="1"/>
</dbReference>
<evidence type="ECO:0000256" key="1">
    <source>
        <dbReference type="ARBA" id="ARBA00009437"/>
    </source>
</evidence>
<reference evidence="3 4" key="1">
    <citation type="submission" date="2017-08" db="EMBL/GenBank/DDBJ databases">
        <title>Mesorhizobium wenxinae sp. nov., a novel rhizobial species isolated from root nodules of chickpea (Cicer arietinum L.).</title>
        <authorList>
            <person name="Zhang J."/>
        </authorList>
    </citation>
    <scope>NUCLEOTIDE SEQUENCE [LARGE SCALE GENOMIC DNA]</scope>
    <source>
        <strain evidence="4">WYCCWR 10019</strain>
    </source>
</reference>
<comment type="similarity">
    <text evidence="1">Belongs to the LysR transcriptional regulatory family.</text>
</comment>
<dbReference type="Pfam" id="PF03466">
    <property type="entry name" value="LysR_substrate"/>
    <property type="match status" value="1"/>
</dbReference>
<dbReference type="PANTHER" id="PTHR30537:SF5">
    <property type="entry name" value="HTH-TYPE TRANSCRIPTIONAL ACTIVATOR TTDR-RELATED"/>
    <property type="match status" value="1"/>
</dbReference>